<feature type="transmembrane region" description="Helical" evidence="1">
    <location>
        <begin position="85"/>
        <end position="104"/>
    </location>
</feature>
<dbReference type="AlphaFoldDB" id="A0A6A4H3V0"/>
<keyword evidence="1" id="KW-1133">Transmembrane helix</keyword>
<feature type="transmembrane region" description="Helical" evidence="1">
    <location>
        <begin position="6"/>
        <end position="26"/>
    </location>
</feature>
<feature type="transmembrane region" description="Helical" evidence="1">
    <location>
        <begin position="116"/>
        <end position="133"/>
    </location>
</feature>
<sequence length="333" mass="37254">MPVTSIQSTFIGFYLAVALRCSVILFKRYRSKRARPAYLLFTHIALFLLVNIRCLTVIVRALVALFKEAPDGTIAETPIWSSQSLLVNSTLFLIIFLSDTFICYRTYIVWSKNVKIVILPVLLLMGDLALMIYEVKTMSDADIPNDFNTLSHATEYLMIFTLILNALNTGLISYRIWTVRRRSAAARHGKDMLANFASILVESAAVYSALLIVHIVLLSMDSFLIFVFIDTQSPIIGIVFSSIIISVTQGSAFGDTPEESNSIPSTYRSSSEHRDWRSTIKSACPPSHPSRVEIKMSRVVNTYRGSHQWDSRQSSIVATIDAMASDVEVGMCK</sequence>
<organism evidence="2 3">
    <name type="scientific">Gymnopus androsaceus JB14</name>
    <dbReference type="NCBI Taxonomy" id="1447944"/>
    <lineage>
        <taxon>Eukaryota</taxon>
        <taxon>Fungi</taxon>
        <taxon>Dikarya</taxon>
        <taxon>Basidiomycota</taxon>
        <taxon>Agaricomycotina</taxon>
        <taxon>Agaricomycetes</taxon>
        <taxon>Agaricomycetidae</taxon>
        <taxon>Agaricales</taxon>
        <taxon>Marasmiineae</taxon>
        <taxon>Omphalotaceae</taxon>
        <taxon>Gymnopus</taxon>
    </lineage>
</organism>
<keyword evidence="1" id="KW-0812">Transmembrane</keyword>
<evidence type="ECO:0000313" key="3">
    <source>
        <dbReference type="Proteomes" id="UP000799118"/>
    </source>
</evidence>
<reference evidence="2" key="1">
    <citation type="journal article" date="2019" name="Environ. Microbiol.">
        <title>Fungal ecological strategies reflected in gene transcription - a case study of two litter decomposers.</title>
        <authorList>
            <person name="Barbi F."/>
            <person name="Kohler A."/>
            <person name="Barry K."/>
            <person name="Baskaran P."/>
            <person name="Daum C."/>
            <person name="Fauchery L."/>
            <person name="Ihrmark K."/>
            <person name="Kuo A."/>
            <person name="LaButti K."/>
            <person name="Lipzen A."/>
            <person name="Morin E."/>
            <person name="Grigoriev I.V."/>
            <person name="Henrissat B."/>
            <person name="Lindahl B."/>
            <person name="Martin F."/>
        </authorList>
    </citation>
    <scope>NUCLEOTIDE SEQUENCE</scope>
    <source>
        <strain evidence="2">JB14</strain>
    </source>
</reference>
<dbReference type="EMBL" id="ML769612">
    <property type="protein sequence ID" value="KAE9391807.1"/>
    <property type="molecule type" value="Genomic_DNA"/>
</dbReference>
<feature type="transmembrane region" description="Helical" evidence="1">
    <location>
        <begin position="38"/>
        <end position="65"/>
    </location>
</feature>
<keyword evidence="3" id="KW-1185">Reference proteome</keyword>
<proteinExistence type="predicted"/>
<protein>
    <submittedName>
        <fullName evidence="2">Uncharacterized protein</fullName>
    </submittedName>
</protein>
<feature type="transmembrane region" description="Helical" evidence="1">
    <location>
        <begin position="153"/>
        <end position="172"/>
    </location>
</feature>
<evidence type="ECO:0000313" key="2">
    <source>
        <dbReference type="EMBL" id="KAE9391807.1"/>
    </source>
</evidence>
<name>A0A6A4H3V0_9AGAR</name>
<accession>A0A6A4H3V0</accession>
<dbReference type="Proteomes" id="UP000799118">
    <property type="component" value="Unassembled WGS sequence"/>
</dbReference>
<evidence type="ECO:0000256" key="1">
    <source>
        <dbReference type="SAM" id="Phobius"/>
    </source>
</evidence>
<keyword evidence="1" id="KW-0472">Membrane</keyword>
<feature type="transmembrane region" description="Helical" evidence="1">
    <location>
        <begin position="193"/>
        <end position="217"/>
    </location>
</feature>
<gene>
    <name evidence="2" type="ORF">BT96DRAFT_1000946</name>
</gene>
<feature type="transmembrane region" description="Helical" evidence="1">
    <location>
        <begin position="223"/>
        <end position="245"/>
    </location>
</feature>
<dbReference type="OrthoDB" id="2751465at2759"/>